<keyword evidence="1" id="KW-0805">Transcription regulation</keyword>
<evidence type="ECO:0000313" key="5">
    <source>
        <dbReference type="EMBL" id="PRZ05715.1"/>
    </source>
</evidence>
<evidence type="ECO:0000256" key="1">
    <source>
        <dbReference type="ARBA" id="ARBA00023015"/>
    </source>
</evidence>
<dbReference type="InterPro" id="IPR018060">
    <property type="entry name" value="HTH_AraC"/>
</dbReference>
<dbReference type="PANTHER" id="PTHR46796:SF13">
    <property type="entry name" value="HTH-TYPE TRANSCRIPTIONAL ACTIVATOR RHAS"/>
    <property type="match status" value="1"/>
</dbReference>
<dbReference type="SUPFAM" id="SSF46689">
    <property type="entry name" value="Homeodomain-like"/>
    <property type="match status" value="2"/>
</dbReference>
<dbReference type="Pfam" id="PF12852">
    <property type="entry name" value="Cupin_6"/>
    <property type="match status" value="1"/>
</dbReference>
<evidence type="ECO:0000256" key="2">
    <source>
        <dbReference type="ARBA" id="ARBA00023125"/>
    </source>
</evidence>
<comment type="caution">
    <text evidence="5">The sequence shown here is derived from an EMBL/GenBank/DDBJ whole genome shotgun (WGS) entry which is preliminary data.</text>
</comment>
<sequence>MAWALWFIRQRLVILPAPVYPDHMDVVSGLLDGPRARGAFLLRSHLRAPWGMRIEDEAPLTIVPVLRGSGWVGPSGSGDDAGTTVEAGDVVLLRGPEHYVVADSPTTVPTVVVGPSDVCRAIDGGPSPMTVFGVRSWGNDLDGETVIITGTYPLDGAVGRRLLRVLPHRVVLRRGDVDPTLVDLLAREVVQDLPGQEAVLDRLLDLLLITCLRAWLDHPQAPGWYRADADPAVGVAMRLIHHDPARPWTVEALADEVGLSRAAFARRFTELVGEAPMTYLTGWRLDLAADMLLADDAATLTSVARAVGYASPFALSTAFKRVRGVSPAEHRRRTAAVSTAAVNAR</sequence>
<protein>
    <submittedName>
        <fullName evidence="5">AraC family transcriptional regulator</fullName>
    </submittedName>
</protein>
<dbReference type="Proteomes" id="UP000239895">
    <property type="component" value="Unassembled WGS sequence"/>
</dbReference>
<dbReference type="Gene3D" id="1.10.10.60">
    <property type="entry name" value="Homeodomain-like"/>
    <property type="match status" value="2"/>
</dbReference>
<dbReference type="InterPro" id="IPR032783">
    <property type="entry name" value="AraC_lig"/>
</dbReference>
<reference evidence="5 6" key="1">
    <citation type="submission" date="2018-03" db="EMBL/GenBank/DDBJ databases">
        <title>Comparative analysis of microorganisms from saline springs in Andes Mountain Range, Colombia.</title>
        <authorList>
            <person name="Rubin E."/>
        </authorList>
    </citation>
    <scope>NUCLEOTIDE SEQUENCE [LARGE SCALE GENOMIC DNA]</scope>
    <source>
        <strain evidence="5 6">CG 23</strain>
    </source>
</reference>
<dbReference type="PANTHER" id="PTHR46796">
    <property type="entry name" value="HTH-TYPE TRANSCRIPTIONAL ACTIVATOR RHAS-RELATED"/>
    <property type="match status" value="1"/>
</dbReference>
<dbReference type="EMBL" id="PVTX01000007">
    <property type="protein sequence ID" value="PRZ05715.1"/>
    <property type="molecule type" value="Genomic_DNA"/>
</dbReference>
<evidence type="ECO:0000256" key="3">
    <source>
        <dbReference type="ARBA" id="ARBA00023163"/>
    </source>
</evidence>
<evidence type="ECO:0000313" key="6">
    <source>
        <dbReference type="Proteomes" id="UP000239895"/>
    </source>
</evidence>
<dbReference type="PROSITE" id="PS00041">
    <property type="entry name" value="HTH_ARAC_FAMILY_1"/>
    <property type="match status" value="1"/>
</dbReference>
<organism evidence="5 6">
    <name type="scientific">Isoptericola halotolerans</name>
    <dbReference type="NCBI Taxonomy" id="300560"/>
    <lineage>
        <taxon>Bacteria</taxon>
        <taxon>Bacillati</taxon>
        <taxon>Actinomycetota</taxon>
        <taxon>Actinomycetes</taxon>
        <taxon>Micrococcales</taxon>
        <taxon>Promicromonosporaceae</taxon>
        <taxon>Isoptericola</taxon>
    </lineage>
</organism>
<feature type="domain" description="HTH araC/xylS-type" evidence="4">
    <location>
        <begin position="234"/>
        <end position="333"/>
    </location>
</feature>
<dbReference type="InterPro" id="IPR018062">
    <property type="entry name" value="HTH_AraC-typ_CS"/>
</dbReference>
<proteinExistence type="predicted"/>
<dbReference type="InterPro" id="IPR050204">
    <property type="entry name" value="AraC_XylS_family_regulators"/>
</dbReference>
<keyword evidence="6" id="KW-1185">Reference proteome</keyword>
<dbReference type="PROSITE" id="PS01124">
    <property type="entry name" value="HTH_ARAC_FAMILY_2"/>
    <property type="match status" value="1"/>
</dbReference>
<dbReference type="Pfam" id="PF12833">
    <property type="entry name" value="HTH_18"/>
    <property type="match status" value="1"/>
</dbReference>
<dbReference type="SMART" id="SM00342">
    <property type="entry name" value="HTH_ARAC"/>
    <property type="match status" value="1"/>
</dbReference>
<gene>
    <name evidence="5" type="ORF">BCL65_107203</name>
</gene>
<keyword evidence="2" id="KW-0238">DNA-binding</keyword>
<evidence type="ECO:0000259" key="4">
    <source>
        <dbReference type="PROSITE" id="PS01124"/>
    </source>
</evidence>
<name>A0ABX5EE76_9MICO</name>
<accession>A0ABX5EE76</accession>
<keyword evidence="3" id="KW-0804">Transcription</keyword>
<dbReference type="InterPro" id="IPR009057">
    <property type="entry name" value="Homeodomain-like_sf"/>
</dbReference>